<name>A0A0R1M8J6_9LACO</name>
<evidence type="ECO:0000259" key="5">
    <source>
        <dbReference type="Pfam" id="PF01154"/>
    </source>
</evidence>
<feature type="binding site" evidence="4">
    <location>
        <position position="143"/>
    </location>
    <ligand>
        <name>(3S)-3-hydroxy-3-methylglutaryl-CoA</name>
        <dbReference type="ChEBI" id="CHEBI:43074"/>
    </ligand>
</feature>
<feature type="domain" description="Hydroxymethylglutaryl-coenzyme A synthase N-terminal" evidence="5">
    <location>
        <begin position="3"/>
        <end position="164"/>
    </location>
</feature>
<protein>
    <submittedName>
        <fullName evidence="7">Hydroxymethylglutaryl-CoA synthase</fullName>
    </submittedName>
</protein>
<evidence type="ECO:0000256" key="3">
    <source>
        <dbReference type="PIRSR" id="PIRSR611554-1"/>
    </source>
</evidence>
<dbReference type="Gene3D" id="3.40.47.10">
    <property type="match status" value="2"/>
</dbReference>
<dbReference type="Pfam" id="PF08540">
    <property type="entry name" value="HMG_CoA_synt_C"/>
    <property type="match status" value="2"/>
</dbReference>
<evidence type="ECO:0000256" key="4">
    <source>
        <dbReference type="PIRSR" id="PIRSR611554-2"/>
    </source>
</evidence>
<dbReference type="SUPFAM" id="SSF53901">
    <property type="entry name" value="Thiolase-like"/>
    <property type="match status" value="2"/>
</dbReference>
<gene>
    <name evidence="7" type="ORF">FD46_GL001363</name>
</gene>
<dbReference type="PANTHER" id="PTHR43323">
    <property type="entry name" value="3-HYDROXY-3-METHYLGLUTARYL COENZYME A SYNTHASE"/>
    <property type="match status" value="1"/>
</dbReference>
<dbReference type="InterPro" id="IPR016039">
    <property type="entry name" value="Thiolase-like"/>
</dbReference>
<dbReference type="CDD" id="cd00827">
    <property type="entry name" value="init_cond_enzymes"/>
    <property type="match status" value="1"/>
</dbReference>
<accession>A0A0R1M8J6</accession>
<evidence type="ECO:0000313" key="8">
    <source>
        <dbReference type="Proteomes" id="UP000051686"/>
    </source>
</evidence>
<feature type="binding site" evidence="4">
    <location>
        <position position="29"/>
    </location>
    <ligand>
        <name>(3S)-3-hydroxy-3-methylglutaryl-CoA</name>
        <dbReference type="ChEBI" id="CHEBI:43074"/>
    </ligand>
</feature>
<dbReference type="Pfam" id="PF01154">
    <property type="entry name" value="HMG_CoA_synt_N"/>
    <property type="match status" value="1"/>
</dbReference>
<keyword evidence="8" id="KW-1185">Reference proteome</keyword>
<comment type="caution">
    <text evidence="7">The sequence shown here is derived from an EMBL/GenBank/DDBJ whole genome shotgun (WGS) entry which is preliminary data.</text>
</comment>
<feature type="domain" description="Hydroxymethylglutaryl-coenzyme A synthase C-terminal" evidence="6">
    <location>
        <begin position="176"/>
        <end position="245"/>
    </location>
</feature>
<dbReference type="Proteomes" id="UP000051686">
    <property type="component" value="Unassembled WGS sequence"/>
</dbReference>
<evidence type="ECO:0000313" key="7">
    <source>
        <dbReference type="EMBL" id="KRL04241.1"/>
    </source>
</evidence>
<dbReference type="STRING" id="1423777.FD46_GL001363"/>
<feature type="binding site" evidence="4">
    <location>
        <position position="242"/>
    </location>
    <ligand>
        <name>(3S)-3-hydroxy-3-methylglutaryl-CoA</name>
        <dbReference type="ChEBI" id="CHEBI:43074"/>
    </ligand>
</feature>
<dbReference type="PATRIC" id="fig|1423777.3.peg.1409"/>
<evidence type="ECO:0000259" key="6">
    <source>
        <dbReference type="Pfam" id="PF08540"/>
    </source>
</evidence>
<feature type="domain" description="Hydroxymethylglutaryl-coenzyme A synthase C-terminal" evidence="6">
    <location>
        <begin position="265"/>
        <end position="354"/>
    </location>
</feature>
<keyword evidence="2" id="KW-0808">Transferase</keyword>
<dbReference type="InterPro" id="IPR013746">
    <property type="entry name" value="HMG_CoA_synt_C_dom"/>
</dbReference>
<dbReference type="GO" id="GO:0006084">
    <property type="term" value="P:acetyl-CoA metabolic process"/>
    <property type="evidence" value="ECO:0007669"/>
    <property type="project" value="InterPro"/>
</dbReference>
<comment type="similarity">
    <text evidence="1">Belongs to the thiolase-like superfamily. HMG-CoA synthase family.</text>
</comment>
<evidence type="ECO:0000256" key="2">
    <source>
        <dbReference type="ARBA" id="ARBA00022679"/>
    </source>
</evidence>
<dbReference type="NCBIfam" id="TIGR01835">
    <property type="entry name" value="HMG-CoA-S_prok"/>
    <property type="match status" value="1"/>
</dbReference>
<reference evidence="7 8" key="1">
    <citation type="journal article" date="2015" name="Genome Announc.">
        <title>Expanding the biotechnology potential of lactobacilli through comparative genomics of 213 strains and associated genera.</title>
        <authorList>
            <person name="Sun Z."/>
            <person name="Harris H.M."/>
            <person name="McCann A."/>
            <person name="Guo C."/>
            <person name="Argimon S."/>
            <person name="Zhang W."/>
            <person name="Yang X."/>
            <person name="Jeffery I.B."/>
            <person name="Cooney J.C."/>
            <person name="Kagawa T.F."/>
            <person name="Liu W."/>
            <person name="Song Y."/>
            <person name="Salvetti E."/>
            <person name="Wrobel A."/>
            <person name="Rasinkangas P."/>
            <person name="Parkhill J."/>
            <person name="Rea M.C."/>
            <person name="O'Sullivan O."/>
            <person name="Ritari J."/>
            <person name="Douillard F.P."/>
            <person name="Paul Ross R."/>
            <person name="Yang R."/>
            <person name="Briner A.E."/>
            <person name="Felis G.E."/>
            <person name="de Vos W.M."/>
            <person name="Barrangou R."/>
            <person name="Klaenhammer T.R."/>
            <person name="Caufield P.W."/>
            <person name="Cui Y."/>
            <person name="Zhang H."/>
            <person name="O'Toole P.W."/>
        </authorList>
    </citation>
    <scope>NUCLEOTIDE SEQUENCE [LARGE SCALE GENOMIC DNA]</scope>
    <source>
        <strain evidence="7 8">DSM 19972</strain>
    </source>
</reference>
<proteinExistence type="inferred from homology"/>
<organism evidence="7 8">
    <name type="scientific">Liquorilactobacillus oeni DSM 19972</name>
    <dbReference type="NCBI Taxonomy" id="1423777"/>
    <lineage>
        <taxon>Bacteria</taxon>
        <taxon>Bacillati</taxon>
        <taxon>Bacillota</taxon>
        <taxon>Bacilli</taxon>
        <taxon>Lactobacillales</taxon>
        <taxon>Lactobacillaceae</taxon>
        <taxon>Liquorilactobacillus</taxon>
    </lineage>
</organism>
<evidence type="ECO:0000256" key="1">
    <source>
        <dbReference type="ARBA" id="ARBA00007061"/>
    </source>
</evidence>
<feature type="active site" description="Acyl-thioester intermediate" evidence="3">
    <location>
        <position position="111"/>
    </location>
</feature>
<feature type="active site" description="Proton donor/acceptor" evidence="3">
    <location>
        <position position="79"/>
    </location>
</feature>
<dbReference type="RefSeq" id="WP_057896225.1">
    <property type="nucleotide sequence ID" value="NZ_AZEH01000039.1"/>
</dbReference>
<dbReference type="OrthoDB" id="9769523at2"/>
<dbReference type="InterPro" id="IPR013528">
    <property type="entry name" value="HMG_CoA_synth_N"/>
</dbReference>
<dbReference type="GO" id="GO:0004421">
    <property type="term" value="F:hydroxymethylglutaryl-CoA synthase activity"/>
    <property type="evidence" value="ECO:0007669"/>
    <property type="project" value="InterPro"/>
</dbReference>
<feature type="binding site" evidence="4">
    <location>
        <position position="275"/>
    </location>
    <ligand>
        <name>(3S)-3-hydroxy-3-methylglutaryl-CoA</name>
        <dbReference type="ChEBI" id="CHEBI:43074"/>
    </ligand>
</feature>
<dbReference type="AlphaFoldDB" id="A0A0R1M8J6"/>
<dbReference type="InterPro" id="IPR011554">
    <property type="entry name" value="HMG_CoA_synthase_prok"/>
</dbReference>
<dbReference type="EMBL" id="AZEH01000039">
    <property type="protein sequence ID" value="KRL04241.1"/>
    <property type="molecule type" value="Genomic_DNA"/>
</dbReference>
<sequence>MKIGINKIGFSTSHLYVDMKKLAFARNEDPNKYLIGIGQSKMAVVPPSQDVVTMAANAAIRILTKEDRDRISFVIFATESGIDNSKAAAVYLAHLLGLKNEIRAIELKQACYGATAGIQLARGFVALNPENEVLVIAADNARYGINTPGEPTQGGGAVAMLISQNPQILALEEDSTAFTQDIMDFWRPLGKTEAVVDGKYSKNTYLEFFEETWQAYLDKTGYSLSDFAALLFHLPYTKLGLKALQIALKDAQPSDTVRLAQEFEHARFFNSEVGNLYTGSLYLSLLSLLCNSEKTKAGQRIGLFSYGSGAEAEFYTGIIQPDFKKGLAKVDYNRILNLRKEISVSDYEQLFKQHLFSVQEGAISYKEDPAPFFFSGVHDFKRQYEKRGKKPSPNIWDKNV</sequence>
<dbReference type="PANTHER" id="PTHR43323:SF2">
    <property type="entry name" value="HYDROXYMETHYLGLUTARYL-COA SYNTHASE"/>
    <property type="match status" value="1"/>
</dbReference>
<feature type="active site" description="Proton donor/acceptor" evidence="3">
    <location>
        <position position="233"/>
    </location>
</feature>